<evidence type="ECO:0000313" key="9">
    <source>
        <dbReference type="EMBL" id="CAK7275174.1"/>
    </source>
</evidence>
<organism evidence="9 10">
    <name type="scientific">Sporothrix epigloea</name>
    <dbReference type="NCBI Taxonomy" id="1892477"/>
    <lineage>
        <taxon>Eukaryota</taxon>
        <taxon>Fungi</taxon>
        <taxon>Dikarya</taxon>
        <taxon>Ascomycota</taxon>
        <taxon>Pezizomycotina</taxon>
        <taxon>Sordariomycetes</taxon>
        <taxon>Sordariomycetidae</taxon>
        <taxon>Ophiostomatales</taxon>
        <taxon>Ophiostomataceae</taxon>
        <taxon>Sporothrix</taxon>
    </lineage>
</organism>
<proteinExistence type="predicted"/>
<keyword evidence="5" id="KW-0804">Transcription</keyword>
<evidence type="ECO:0000259" key="8">
    <source>
        <dbReference type="PROSITE" id="PS50048"/>
    </source>
</evidence>
<keyword evidence="6" id="KW-0539">Nucleus</keyword>
<dbReference type="EMBL" id="CAWUOM010000206">
    <property type="protein sequence ID" value="CAK7275174.1"/>
    <property type="molecule type" value="Genomic_DNA"/>
</dbReference>
<keyword evidence="3" id="KW-0805">Transcription regulation</keyword>
<keyword evidence="4" id="KW-0238">DNA-binding</keyword>
<evidence type="ECO:0000256" key="7">
    <source>
        <dbReference type="SAM" id="MobiDB-lite"/>
    </source>
</evidence>
<comment type="caution">
    <text evidence="9">The sequence shown here is derived from an EMBL/GenBank/DDBJ whole genome shotgun (WGS) entry which is preliminary data.</text>
</comment>
<evidence type="ECO:0000256" key="1">
    <source>
        <dbReference type="ARBA" id="ARBA00004123"/>
    </source>
</evidence>
<dbReference type="Pfam" id="PF11951">
    <property type="entry name" value="Fungal_trans_2"/>
    <property type="match status" value="1"/>
</dbReference>
<dbReference type="Gene3D" id="4.10.240.10">
    <property type="entry name" value="Zn(2)-C6 fungal-type DNA-binding domain"/>
    <property type="match status" value="1"/>
</dbReference>
<feature type="region of interest" description="Disordered" evidence="7">
    <location>
        <begin position="44"/>
        <end position="138"/>
    </location>
</feature>
<evidence type="ECO:0000256" key="6">
    <source>
        <dbReference type="ARBA" id="ARBA00023242"/>
    </source>
</evidence>
<feature type="domain" description="Zn(2)-C6 fungal-type" evidence="8">
    <location>
        <begin position="8"/>
        <end position="36"/>
    </location>
</feature>
<protein>
    <recommendedName>
        <fullName evidence="8">Zn(2)-C6 fungal-type domain-containing protein</fullName>
    </recommendedName>
</protein>
<evidence type="ECO:0000256" key="3">
    <source>
        <dbReference type="ARBA" id="ARBA00023015"/>
    </source>
</evidence>
<evidence type="ECO:0000256" key="5">
    <source>
        <dbReference type="ARBA" id="ARBA00023163"/>
    </source>
</evidence>
<comment type="subcellular location">
    <subcellularLocation>
        <location evidence="1">Nucleus</location>
    </subcellularLocation>
</comment>
<dbReference type="PROSITE" id="PS00463">
    <property type="entry name" value="ZN2_CY6_FUNGAL_1"/>
    <property type="match status" value="1"/>
</dbReference>
<accession>A0ABP0E4X9</accession>
<dbReference type="Proteomes" id="UP001642501">
    <property type="component" value="Unassembled WGS sequence"/>
</dbReference>
<reference evidence="9 10" key="1">
    <citation type="submission" date="2024-01" db="EMBL/GenBank/DDBJ databases">
        <authorList>
            <person name="Allen C."/>
            <person name="Tagirdzhanova G."/>
        </authorList>
    </citation>
    <scope>NUCLEOTIDE SEQUENCE [LARGE SCALE GENOMIC DNA]</scope>
    <source>
        <strain evidence="9 10">CBS 573.63</strain>
    </source>
</reference>
<dbReference type="InterPro" id="IPR036864">
    <property type="entry name" value="Zn2-C6_fun-type_DNA-bd_sf"/>
</dbReference>
<evidence type="ECO:0000256" key="2">
    <source>
        <dbReference type="ARBA" id="ARBA00022833"/>
    </source>
</evidence>
<dbReference type="SMART" id="SM00066">
    <property type="entry name" value="GAL4"/>
    <property type="match status" value="1"/>
</dbReference>
<evidence type="ECO:0000313" key="10">
    <source>
        <dbReference type="Proteomes" id="UP001642501"/>
    </source>
</evidence>
<name>A0ABP0E4X9_9PEZI</name>
<dbReference type="SUPFAM" id="SSF57701">
    <property type="entry name" value="Zn2/Cys6 DNA-binding domain"/>
    <property type="match status" value="1"/>
</dbReference>
<feature type="region of interest" description="Disordered" evidence="7">
    <location>
        <begin position="318"/>
        <end position="344"/>
    </location>
</feature>
<keyword evidence="10" id="KW-1185">Reference proteome</keyword>
<dbReference type="PANTHER" id="PTHR37534:SF46">
    <property type="entry name" value="ZN(II)2CYS6 TRANSCRIPTION FACTOR (EUROFUNG)"/>
    <property type="match status" value="1"/>
</dbReference>
<dbReference type="Pfam" id="PF00172">
    <property type="entry name" value="Zn_clus"/>
    <property type="match status" value="1"/>
</dbReference>
<evidence type="ECO:0000256" key="4">
    <source>
        <dbReference type="ARBA" id="ARBA00023125"/>
    </source>
</evidence>
<dbReference type="PANTHER" id="PTHR37534">
    <property type="entry name" value="TRANSCRIPTIONAL ACTIVATOR PROTEIN UGA3"/>
    <property type="match status" value="1"/>
</dbReference>
<dbReference type="PROSITE" id="PS50048">
    <property type="entry name" value="ZN2_CY6_FUNGAL_2"/>
    <property type="match status" value="1"/>
</dbReference>
<gene>
    <name evidence="9" type="ORF">SEPCBS57363_006545</name>
</gene>
<dbReference type="InterPro" id="IPR021858">
    <property type="entry name" value="Fun_TF"/>
</dbReference>
<sequence length="839" mass="90348">MATRSRKGCIDCKQAKIKCDEVHPFCGTCTRRSRKCRGYLTTIGKNRHGPADVSSPGASRAHSHNGLNSNHNFDHIGNQDSNHHVYRGGSISHGSPLHAPEQTSDAMRTGTGMSPHGHHGRPSTGYARQSFYTPYGRPSGRVGSMVTVSATAPMSMRTSTIVVAVLPETIAAAAQIADDRSADIPWAPLSGRTEQAWPRYTQIREPPSHVVTAPTICCQPHLLPPDAVVSTPLLHNADLPGLPSQAQPVYLHHGHASGASSTVGHTASNAAISNIHDLFLGDDRSDSVDAELSTAGAVAHISPSVMANVANKVDTTTTATTGVSLHKKPGSPPKSKSSRSLVGPDKRRLIGPAAAAMSTSPVLEVSSLWSPSTPAPIRGPSFMPLNDILAKDKAFIEIYSMRHPTEMIMSNSIFINEMNGAVLSLLQVSPIVVGDSLCAIGENYIKEMAGDGPGSNIVSHRKTRLLSRLRLLNEDGSSPELVLLLLLALCGAELTNPKSDGLGSSLPSLIENVAMILEFHTRSGHEISTTAKYFAKGVARQDLLHSLSRMQRPKIQPSTWLNDYSMRHADRLLGLTATLTPILYKLAELAGDVQAILNNDAFYQGSGGHPTAAAAANYNKQHHSTAHSNSLNDPSLPSLSTTASGGCATDYDDDALFGDSGVFFSADTAGDASLYLTQRSDLAEREAAIRAQLLMWRPIHDSSLSIQTSRTLLLHASAWRAAALLYLYRLFNRPGSSPDADQMALSMAYEVMMHINGPAEDVKLSLWPLFIAACELDQPEDRALATALFTEVCHARPTVTARRTREFVMDHIWPAHDRGDVWDWMQLTQSGHSNVFMPL</sequence>
<keyword evidence="2" id="KW-0862">Zinc</keyword>
<dbReference type="CDD" id="cd00067">
    <property type="entry name" value="GAL4"/>
    <property type="match status" value="1"/>
</dbReference>
<dbReference type="InterPro" id="IPR001138">
    <property type="entry name" value="Zn2Cys6_DnaBD"/>
</dbReference>